<dbReference type="InterPro" id="IPR051406">
    <property type="entry name" value="PLD_domain"/>
</dbReference>
<dbReference type="Gene3D" id="3.30.870.10">
    <property type="entry name" value="Endonuclease Chain A"/>
    <property type="match status" value="1"/>
</dbReference>
<dbReference type="RefSeq" id="WP_380028535.1">
    <property type="nucleotide sequence ID" value="NZ_JBHSHC010000142.1"/>
</dbReference>
<dbReference type="Pfam" id="PF13091">
    <property type="entry name" value="PLDc_2"/>
    <property type="match status" value="1"/>
</dbReference>
<dbReference type="PROSITE" id="PS51257">
    <property type="entry name" value="PROKAR_LIPOPROTEIN"/>
    <property type="match status" value="1"/>
</dbReference>
<evidence type="ECO:0000256" key="7">
    <source>
        <dbReference type="SAM" id="SignalP"/>
    </source>
</evidence>
<keyword evidence="5" id="KW-0442">Lipid degradation</keyword>
<evidence type="ECO:0000256" key="5">
    <source>
        <dbReference type="ARBA" id="ARBA00022963"/>
    </source>
</evidence>
<evidence type="ECO:0000256" key="1">
    <source>
        <dbReference type="ARBA" id="ARBA00000798"/>
    </source>
</evidence>
<sequence>MRKTALGILLLSSMLSSGCSELTKPTQGSSQMSTGRTLSESIYFTQADEHPERAIRSVIQNAKSTLDIAIYSITEDSIVKEIVNAKRRGVKVRVITDDQQVQNKYQNEDIRKLLSEGIPVKVNSHSGLMHLKMTVADRQVFAVGSFNYTKAASTTNDEVLIVLNDPQGAEKCGREFERMWNDSKEFRDFR</sequence>
<evidence type="ECO:0000256" key="6">
    <source>
        <dbReference type="ARBA" id="ARBA00023098"/>
    </source>
</evidence>
<evidence type="ECO:0000313" key="9">
    <source>
        <dbReference type="EMBL" id="MFC4769709.1"/>
    </source>
</evidence>
<evidence type="ECO:0000259" key="8">
    <source>
        <dbReference type="PROSITE" id="PS50035"/>
    </source>
</evidence>
<dbReference type="Proteomes" id="UP001596002">
    <property type="component" value="Unassembled WGS sequence"/>
</dbReference>
<dbReference type="PROSITE" id="PS50035">
    <property type="entry name" value="PLD"/>
    <property type="match status" value="1"/>
</dbReference>
<comment type="catalytic activity">
    <reaction evidence="1">
        <text>a 1,2-diacyl-sn-glycero-3-phosphocholine + H2O = a 1,2-diacyl-sn-glycero-3-phosphate + choline + H(+)</text>
        <dbReference type="Rhea" id="RHEA:14445"/>
        <dbReference type="ChEBI" id="CHEBI:15354"/>
        <dbReference type="ChEBI" id="CHEBI:15377"/>
        <dbReference type="ChEBI" id="CHEBI:15378"/>
        <dbReference type="ChEBI" id="CHEBI:57643"/>
        <dbReference type="ChEBI" id="CHEBI:58608"/>
        <dbReference type="EC" id="3.1.4.4"/>
    </reaction>
</comment>
<accession>A0ABV9Q784</accession>
<evidence type="ECO:0000256" key="3">
    <source>
        <dbReference type="ARBA" id="ARBA00012027"/>
    </source>
</evidence>
<gene>
    <name evidence="9" type="ORF">ACFO8Q_20565</name>
</gene>
<keyword evidence="10" id="KW-1185">Reference proteome</keyword>
<evidence type="ECO:0000256" key="4">
    <source>
        <dbReference type="ARBA" id="ARBA00022801"/>
    </source>
</evidence>
<organism evidence="9 10">
    <name type="scientific">Effusibacillus consociatus</name>
    <dbReference type="NCBI Taxonomy" id="1117041"/>
    <lineage>
        <taxon>Bacteria</taxon>
        <taxon>Bacillati</taxon>
        <taxon>Bacillota</taxon>
        <taxon>Bacilli</taxon>
        <taxon>Bacillales</taxon>
        <taxon>Alicyclobacillaceae</taxon>
        <taxon>Effusibacillus</taxon>
    </lineage>
</organism>
<feature type="domain" description="PLD phosphodiesterase" evidence="8">
    <location>
        <begin position="125"/>
        <end position="152"/>
    </location>
</feature>
<evidence type="ECO:0000256" key="2">
    <source>
        <dbReference type="ARBA" id="ARBA00008664"/>
    </source>
</evidence>
<reference evidence="10" key="1">
    <citation type="journal article" date="2019" name="Int. J. Syst. Evol. Microbiol.">
        <title>The Global Catalogue of Microorganisms (GCM) 10K type strain sequencing project: providing services to taxonomists for standard genome sequencing and annotation.</title>
        <authorList>
            <consortium name="The Broad Institute Genomics Platform"/>
            <consortium name="The Broad Institute Genome Sequencing Center for Infectious Disease"/>
            <person name="Wu L."/>
            <person name="Ma J."/>
        </authorList>
    </citation>
    <scope>NUCLEOTIDE SEQUENCE [LARGE SCALE GENOMIC DNA]</scope>
    <source>
        <strain evidence="10">WYCCWR 12678</strain>
    </source>
</reference>
<keyword evidence="7" id="KW-0732">Signal</keyword>
<feature type="chain" id="PRO_5047225190" description="phospholipase D" evidence="7">
    <location>
        <begin position="19"/>
        <end position="190"/>
    </location>
</feature>
<dbReference type="PANTHER" id="PTHR43856">
    <property type="entry name" value="CARDIOLIPIN HYDROLASE"/>
    <property type="match status" value="1"/>
</dbReference>
<feature type="signal peptide" evidence="7">
    <location>
        <begin position="1"/>
        <end position="18"/>
    </location>
</feature>
<dbReference type="InterPro" id="IPR001736">
    <property type="entry name" value="PLipase_D/transphosphatidylase"/>
</dbReference>
<dbReference type="InterPro" id="IPR025202">
    <property type="entry name" value="PLD-like_dom"/>
</dbReference>
<proteinExistence type="inferred from homology"/>
<dbReference type="SUPFAM" id="SSF56024">
    <property type="entry name" value="Phospholipase D/nuclease"/>
    <property type="match status" value="1"/>
</dbReference>
<comment type="caution">
    <text evidence="9">The sequence shown here is derived from an EMBL/GenBank/DDBJ whole genome shotgun (WGS) entry which is preliminary data.</text>
</comment>
<dbReference type="PANTHER" id="PTHR43856:SF1">
    <property type="entry name" value="MITOCHONDRIAL CARDIOLIPIN HYDROLASE"/>
    <property type="match status" value="1"/>
</dbReference>
<dbReference type="EMBL" id="JBHSHC010000142">
    <property type="protein sequence ID" value="MFC4769709.1"/>
    <property type="molecule type" value="Genomic_DNA"/>
</dbReference>
<protein>
    <recommendedName>
        <fullName evidence="3">phospholipase D</fullName>
        <ecNumber evidence="3">3.1.4.4</ecNumber>
    </recommendedName>
</protein>
<comment type="similarity">
    <text evidence="2">Belongs to the phospholipase D family.</text>
</comment>
<dbReference type="EC" id="3.1.4.4" evidence="3"/>
<name>A0ABV9Q784_9BACL</name>
<keyword evidence="6" id="KW-0443">Lipid metabolism</keyword>
<evidence type="ECO:0000313" key="10">
    <source>
        <dbReference type="Proteomes" id="UP001596002"/>
    </source>
</evidence>
<keyword evidence="4" id="KW-0378">Hydrolase</keyword>